<reference evidence="8" key="1">
    <citation type="journal article" date="2019" name="Int. J. Syst. Evol. Microbiol.">
        <title>The Global Catalogue of Microorganisms (GCM) 10K type strain sequencing project: providing services to taxonomists for standard genome sequencing and annotation.</title>
        <authorList>
            <consortium name="The Broad Institute Genomics Platform"/>
            <consortium name="The Broad Institute Genome Sequencing Center for Infectious Disease"/>
            <person name="Wu L."/>
            <person name="Ma J."/>
        </authorList>
    </citation>
    <scope>NUCLEOTIDE SEQUENCE [LARGE SCALE GENOMIC DNA]</scope>
    <source>
        <strain evidence="8">JCM 14307</strain>
    </source>
</reference>
<dbReference type="PANTHER" id="PTHR11051">
    <property type="entry name" value="GLYCOSYL HYDROLASE-RELATED"/>
    <property type="match status" value="1"/>
</dbReference>
<dbReference type="Pfam" id="PF03633">
    <property type="entry name" value="Glyco_hydro_65C"/>
    <property type="match status" value="1"/>
</dbReference>
<evidence type="ECO:0000313" key="7">
    <source>
        <dbReference type="EMBL" id="GAA1672157.1"/>
    </source>
</evidence>
<dbReference type="InterPro" id="IPR008928">
    <property type="entry name" value="6-hairpin_glycosidase_sf"/>
</dbReference>
<dbReference type="Pfam" id="PF03636">
    <property type="entry name" value="Glyco_hydro_65N"/>
    <property type="match status" value="1"/>
</dbReference>
<comment type="similarity">
    <text evidence="1">Belongs to the glycosyl hydrolase 65 family.</text>
</comment>
<dbReference type="PANTHER" id="PTHR11051:SF13">
    <property type="entry name" value="GLYCOSYL TRANSFERASE"/>
    <property type="match status" value="1"/>
</dbReference>
<keyword evidence="7" id="KW-0378">Hydrolase</keyword>
<evidence type="ECO:0000313" key="8">
    <source>
        <dbReference type="Proteomes" id="UP001500280"/>
    </source>
</evidence>
<keyword evidence="8" id="KW-1185">Reference proteome</keyword>
<dbReference type="EMBL" id="BAAANF010000003">
    <property type="protein sequence ID" value="GAA1672157.1"/>
    <property type="molecule type" value="Genomic_DNA"/>
</dbReference>
<sequence length="788" mass="87415">MMDRGHHPVEPWRLRETRLALDDLAQSESLFALSNGHIGLRGNLDEGEPYAIPGTYLNSFYEQRPLPYAEAGYGYPESGQTLVDVTNGKLIRLLVDDSPFDVRYGFLSRHERSLDFRTGLLERDVDWTSPAGKRIRVRSRRMVSLTQRAVAAIEYTVEAVDQPARFVIQSELVANEAQPTLSDDPRVAAVLDNPLKPVSHDGGENGVVLIHRTTQSRQLMAAAMVHEVEAPTRFAMDQDVREDWARTTVICQLQPGEKLRVVKYLSYGWSSLRSETAIRDQVAAGLSSARFSGWDGLVKQQAEFLDDFWDGADVEVKGHPELQQAVRFALFHVLQAGARAERRAIPSKGLTGAGYDGHTFWDTEGFVLPVLTYTMPDAAADALRWRHSTLSLAKDRADVLGLRGSAFPWRTIRGQECSGYWPAGTAAFHINADIAEAVMRYHRATGDDQFVEEVGLELLVETARLWASLGHHDRHGRWHLPGVTGPDEYSAVADDNVFTNLMAARNLRAAAELAMQFPGVARTLGVDSEEEAAWRDAAAAVYIPYDEELGVHPQSEGFTSYADWDFEGYKDKYPLLLHAPYFQLYRMQVVKQADLILAAYWCGDAFTAEQKARDFEYYERLTVRDSSLSACVQAVMAAEVGHLDLAYDYAYEAALIDMRNLHNNTGDGLHMASLAGAWTALVAGFGGLRDRDGVLAFDPALPQGLSGLCFSVRWRGVRLTVDIDSGSVTYSVRDGEDASITLRHAGEELTVTAGTPVTRQLAKRIPLLGRPTQPVGREPRPAYAGEDR</sequence>
<protein>
    <submittedName>
        <fullName evidence="7">Glycoside hydrolase family 65 protein</fullName>
    </submittedName>
</protein>
<evidence type="ECO:0000259" key="6">
    <source>
        <dbReference type="Pfam" id="PF03636"/>
    </source>
</evidence>
<feature type="domain" description="Glycoside hydrolase family 65 N-terminal" evidence="6">
    <location>
        <begin position="16"/>
        <end position="270"/>
    </location>
</feature>
<evidence type="ECO:0000259" key="5">
    <source>
        <dbReference type="Pfam" id="PF03633"/>
    </source>
</evidence>
<organism evidence="7 8">
    <name type="scientific">Kribbella yunnanensis</name>
    <dbReference type="NCBI Taxonomy" id="190194"/>
    <lineage>
        <taxon>Bacteria</taxon>
        <taxon>Bacillati</taxon>
        <taxon>Actinomycetota</taxon>
        <taxon>Actinomycetes</taxon>
        <taxon>Propionibacteriales</taxon>
        <taxon>Kribbellaceae</taxon>
        <taxon>Kribbella</taxon>
    </lineage>
</organism>
<dbReference type="InterPro" id="IPR037018">
    <property type="entry name" value="GH65_N"/>
</dbReference>
<evidence type="ECO:0000256" key="1">
    <source>
        <dbReference type="ARBA" id="ARBA00006768"/>
    </source>
</evidence>
<dbReference type="Gene3D" id="2.60.420.10">
    <property type="entry name" value="Maltose phosphorylase, domain 3"/>
    <property type="match status" value="1"/>
</dbReference>
<dbReference type="InterPro" id="IPR005196">
    <property type="entry name" value="Glyco_hydro_65_N"/>
</dbReference>
<dbReference type="SUPFAM" id="SSF74650">
    <property type="entry name" value="Galactose mutarotase-like"/>
    <property type="match status" value="1"/>
</dbReference>
<name>A0ABP4SMM6_9ACTN</name>
<dbReference type="Gene3D" id="2.70.98.40">
    <property type="entry name" value="Glycoside hydrolase, family 65, N-terminal domain"/>
    <property type="match status" value="1"/>
</dbReference>
<dbReference type="Proteomes" id="UP001500280">
    <property type="component" value="Unassembled WGS sequence"/>
</dbReference>
<dbReference type="InterPro" id="IPR005195">
    <property type="entry name" value="Glyco_hydro_65_M"/>
</dbReference>
<dbReference type="InterPro" id="IPR012341">
    <property type="entry name" value="6hp_glycosidase-like_sf"/>
</dbReference>
<dbReference type="Pfam" id="PF03632">
    <property type="entry name" value="Glyco_hydro_65m"/>
    <property type="match status" value="1"/>
</dbReference>
<feature type="compositionally biased region" description="Basic and acidic residues" evidence="3">
    <location>
        <begin position="777"/>
        <end position="788"/>
    </location>
</feature>
<evidence type="ECO:0000259" key="4">
    <source>
        <dbReference type="Pfam" id="PF03632"/>
    </source>
</evidence>
<proteinExistence type="inferred from homology"/>
<dbReference type="InterPro" id="IPR005194">
    <property type="entry name" value="Glyco_hydro_65_C"/>
</dbReference>
<gene>
    <name evidence="7" type="ORF">GCM10009745_13650</name>
</gene>
<dbReference type="Gene3D" id="1.50.10.10">
    <property type="match status" value="1"/>
</dbReference>
<dbReference type="InterPro" id="IPR017045">
    <property type="entry name" value="Malt_Pase/Glycosyl_Hdrlase"/>
</dbReference>
<feature type="region of interest" description="Disordered" evidence="3">
    <location>
        <begin position="768"/>
        <end position="788"/>
    </location>
</feature>
<comment type="caution">
    <text evidence="7">The sequence shown here is derived from an EMBL/GenBank/DDBJ whole genome shotgun (WGS) entry which is preliminary data.</text>
</comment>
<keyword evidence="2" id="KW-0326">Glycosidase</keyword>
<dbReference type="PIRSF" id="PIRSF036289">
    <property type="entry name" value="Glycosyl_hydrolase_malt_phosph"/>
    <property type="match status" value="1"/>
</dbReference>
<evidence type="ECO:0000256" key="2">
    <source>
        <dbReference type="ARBA" id="ARBA00023295"/>
    </source>
</evidence>
<dbReference type="RefSeq" id="WP_344146682.1">
    <property type="nucleotide sequence ID" value="NZ_BAAANF010000003.1"/>
</dbReference>
<evidence type="ECO:0000256" key="3">
    <source>
        <dbReference type="SAM" id="MobiDB-lite"/>
    </source>
</evidence>
<feature type="domain" description="Glycoside hydrolase family 65 C-terminal" evidence="5">
    <location>
        <begin position="688"/>
        <end position="751"/>
    </location>
</feature>
<feature type="domain" description="Glycoside hydrolase family 65 central catalytic" evidence="4">
    <location>
        <begin position="327"/>
        <end position="679"/>
    </location>
</feature>
<dbReference type="SUPFAM" id="SSF48208">
    <property type="entry name" value="Six-hairpin glycosidases"/>
    <property type="match status" value="1"/>
</dbReference>
<dbReference type="InterPro" id="IPR011013">
    <property type="entry name" value="Gal_mutarotase_sf_dom"/>
</dbReference>
<dbReference type="GO" id="GO:0016787">
    <property type="term" value="F:hydrolase activity"/>
    <property type="evidence" value="ECO:0007669"/>
    <property type="project" value="UniProtKB-KW"/>
</dbReference>
<accession>A0ABP4SMM6</accession>